<dbReference type="NCBIfam" id="TIGR01634">
    <property type="entry name" value="tail_P2_I"/>
    <property type="match status" value="1"/>
</dbReference>
<proteinExistence type="predicted"/>
<gene>
    <name evidence="1" type="ORF">BCU17_04820</name>
</gene>
<dbReference type="Pfam" id="PF09684">
    <property type="entry name" value="Tail_P2_I"/>
    <property type="match status" value="1"/>
</dbReference>
<accession>A0A2N7F7Q8</accession>
<dbReference type="RefSeq" id="WP_102517019.1">
    <property type="nucleotide sequence ID" value="NZ_CAWNSM010000057.1"/>
</dbReference>
<dbReference type="Proteomes" id="UP000235330">
    <property type="component" value="Unassembled WGS sequence"/>
</dbReference>
<protein>
    <submittedName>
        <fullName evidence="1">Phage tail protein I</fullName>
    </submittedName>
</protein>
<reference evidence="2" key="1">
    <citation type="submission" date="2016-07" db="EMBL/GenBank/DDBJ databases">
        <title>Nontailed viruses are major unrecognized killers of bacteria in the ocean.</title>
        <authorList>
            <person name="Kauffman K."/>
            <person name="Hussain F."/>
            <person name="Yang J."/>
            <person name="Arevalo P."/>
            <person name="Brown J."/>
            <person name="Cutler M."/>
            <person name="Kelly L."/>
            <person name="Polz M.F."/>
        </authorList>
    </citation>
    <scope>NUCLEOTIDE SEQUENCE [LARGE SCALE GENOMIC DNA]</scope>
    <source>
        <strain evidence="2">10N.261.55.E11</strain>
    </source>
</reference>
<organism evidence="1 2">
    <name type="scientific">Vibrio splendidus</name>
    <dbReference type="NCBI Taxonomy" id="29497"/>
    <lineage>
        <taxon>Bacteria</taxon>
        <taxon>Pseudomonadati</taxon>
        <taxon>Pseudomonadota</taxon>
        <taxon>Gammaproteobacteria</taxon>
        <taxon>Vibrionales</taxon>
        <taxon>Vibrionaceae</taxon>
        <taxon>Vibrio</taxon>
    </lineage>
</organism>
<sequence>MFDLNKEFLSVQPNNASLIEEALEFAWTELIQSTLCPYPNLKQPLLTDKAFVALLAGERGVTDWQPKDTLESQRKTVDKAFDIHRKAGTRFGLSIALDAIDCDVEVTPWHQMEPRLAPYHIECIAWQRNQPLDKAATTRVLSRIESTKSERDTVELIMALGADSGFEFSAVKQNSVIAKDDHCSGTIKASPEVQYSSFLSGVGYHVTSVDDSVTGKVPDISPGFAPLYWCAVTRLIFTTDFEFGAVA</sequence>
<evidence type="ECO:0000313" key="2">
    <source>
        <dbReference type="Proteomes" id="UP000235330"/>
    </source>
</evidence>
<name>A0A2N7F7Q8_VIBSP</name>
<comment type="caution">
    <text evidence="1">The sequence shown here is derived from an EMBL/GenBank/DDBJ whole genome shotgun (WGS) entry which is preliminary data.</text>
</comment>
<evidence type="ECO:0000313" key="1">
    <source>
        <dbReference type="EMBL" id="PMJ62263.1"/>
    </source>
</evidence>
<dbReference type="InterPro" id="IPR006521">
    <property type="entry name" value="Tail_protein_I"/>
</dbReference>
<dbReference type="AlphaFoldDB" id="A0A2N7F7Q8"/>
<dbReference type="EMBL" id="MCWU01000057">
    <property type="protein sequence ID" value="PMJ62263.1"/>
    <property type="molecule type" value="Genomic_DNA"/>
</dbReference>